<dbReference type="InterPro" id="IPR036291">
    <property type="entry name" value="NAD(P)-bd_dom_sf"/>
</dbReference>
<dbReference type="InterPro" id="IPR000683">
    <property type="entry name" value="Gfo/Idh/MocA-like_OxRdtase_N"/>
</dbReference>
<dbReference type="Proteomes" id="UP000181790">
    <property type="component" value="Unassembled WGS sequence"/>
</dbReference>
<sequence>MPLTSFMSQKEQNSTTTSRRQFIQAGALAAAGSFFIVPRHVLGKGFIAPSDKLNIAGVGVAGKGFSDTNNAFNKGANNLVALCDVDWGRDQVKKNFETHAKAARYKDFRVMLEKEAKNIDAVTVSTADHSHAVVAMAAMQLGKHVYVQKPLTHNIYEARMLTEAARKYKVVTQMGNQGSSNPSQKKMVEWFDKGLIGKVHTIHIWTNRPVWPQGIPVPAGAGEVPSELDWDTWIGPAEKVGYTPAYHPFKWRGWWNFGAGALGDIGCHQMDVPFRVLGLGYPTEVEASIGAVFLKDWTPEYIPEGCPPSSYVQLAFPATDKNKTPVKMTWSDGGIRPFRPEFLPENEPMSDDNGANGVFMIGDKGLMMCGMYGRDPKVFTKKGEKFELSAEELARQNDKTYPEYGHQVLWTNACKAGFNSKEHKELTSSFDFAGPLTESVLMGNLAIRSSNVRTARNGGGFDYPGRKKLTWDGKNMKITNFDEANQFVSRKYREGWKLV</sequence>
<dbReference type="Pfam" id="PF19051">
    <property type="entry name" value="GFO_IDH_MocA_C2"/>
    <property type="match status" value="1"/>
</dbReference>
<name>A0A1S2VQT2_9BACT</name>
<evidence type="ECO:0000259" key="1">
    <source>
        <dbReference type="Pfam" id="PF01408"/>
    </source>
</evidence>
<dbReference type="Gene3D" id="3.40.50.720">
    <property type="entry name" value="NAD(P)-binding Rossmann-like Domain"/>
    <property type="match status" value="1"/>
</dbReference>
<organism evidence="3 4">
    <name type="scientific">Arsenicibacter rosenii</name>
    <dbReference type="NCBI Taxonomy" id="1750698"/>
    <lineage>
        <taxon>Bacteria</taxon>
        <taxon>Pseudomonadati</taxon>
        <taxon>Bacteroidota</taxon>
        <taxon>Cytophagia</taxon>
        <taxon>Cytophagales</taxon>
        <taxon>Spirosomataceae</taxon>
        <taxon>Arsenicibacter</taxon>
    </lineage>
</organism>
<keyword evidence="4" id="KW-1185">Reference proteome</keyword>
<feature type="domain" description="Gfo/Idh/MocA-like oxidoreductase N-terminal" evidence="1">
    <location>
        <begin position="55"/>
        <end position="175"/>
    </location>
</feature>
<dbReference type="PANTHER" id="PTHR43818">
    <property type="entry name" value="BCDNA.GH03377"/>
    <property type="match status" value="1"/>
</dbReference>
<evidence type="ECO:0000259" key="2">
    <source>
        <dbReference type="Pfam" id="PF19051"/>
    </source>
</evidence>
<accession>A0A1S2VQT2</accession>
<gene>
    <name evidence="3" type="ORF">BLX24_03545</name>
</gene>
<dbReference type="InterPro" id="IPR043906">
    <property type="entry name" value="Gfo/Idh/MocA_OxRdtase_bact_C"/>
</dbReference>
<reference evidence="3 4" key="1">
    <citation type="submission" date="2016-10" db="EMBL/GenBank/DDBJ databases">
        <title>Arsenicibacter rosenii gen. nov., sp. nov., an efficient arsenic-methylating bacterium isolated from an arsenic-contaminated paddy soil.</title>
        <authorList>
            <person name="Huang K."/>
        </authorList>
    </citation>
    <scope>NUCLEOTIDE SEQUENCE [LARGE SCALE GENOMIC DNA]</scope>
    <source>
        <strain evidence="3 4">SM-1</strain>
    </source>
</reference>
<dbReference type="EMBL" id="MORL01000001">
    <property type="protein sequence ID" value="OIN61147.1"/>
    <property type="molecule type" value="Genomic_DNA"/>
</dbReference>
<dbReference type="InterPro" id="IPR050463">
    <property type="entry name" value="Gfo/Idh/MocA_oxidrdct_glycsds"/>
</dbReference>
<evidence type="ECO:0000313" key="3">
    <source>
        <dbReference type="EMBL" id="OIN61147.1"/>
    </source>
</evidence>
<proteinExistence type="predicted"/>
<dbReference type="AlphaFoldDB" id="A0A1S2VQT2"/>
<dbReference type="SUPFAM" id="SSF55347">
    <property type="entry name" value="Glyceraldehyde-3-phosphate dehydrogenase-like, C-terminal domain"/>
    <property type="match status" value="1"/>
</dbReference>
<feature type="domain" description="Gfo/Idh/MocA-like oxidoreductase bacterial type C-terminal" evidence="2">
    <location>
        <begin position="223"/>
        <end position="273"/>
    </location>
</feature>
<dbReference type="GO" id="GO:0000166">
    <property type="term" value="F:nucleotide binding"/>
    <property type="evidence" value="ECO:0007669"/>
    <property type="project" value="InterPro"/>
</dbReference>
<evidence type="ECO:0000313" key="4">
    <source>
        <dbReference type="Proteomes" id="UP000181790"/>
    </source>
</evidence>
<comment type="caution">
    <text evidence="3">The sequence shown here is derived from an EMBL/GenBank/DDBJ whole genome shotgun (WGS) entry which is preliminary data.</text>
</comment>
<dbReference type="Gene3D" id="3.30.360.10">
    <property type="entry name" value="Dihydrodipicolinate Reductase, domain 2"/>
    <property type="match status" value="1"/>
</dbReference>
<protein>
    <submittedName>
        <fullName evidence="3">Oxidoreductase</fullName>
    </submittedName>
</protein>
<dbReference type="PANTHER" id="PTHR43818:SF10">
    <property type="entry name" value="NADH-DEPENDENT DEHYDROGENASE-RELATED"/>
    <property type="match status" value="1"/>
</dbReference>
<dbReference type="SUPFAM" id="SSF51735">
    <property type="entry name" value="NAD(P)-binding Rossmann-fold domains"/>
    <property type="match status" value="1"/>
</dbReference>
<dbReference type="Pfam" id="PF01408">
    <property type="entry name" value="GFO_IDH_MocA"/>
    <property type="match status" value="1"/>
</dbReference>